<evidence type="ECO:0000256" key="3">
    <source>
        <dbReference type="ARBA" id="ARBA00022741"/>
    </source>
</evidence>
<keyword evidence="9" id="KW-1185">Reference proteome</keyword>
<dbReference type="SUPFAM" id="SSF52440">
    <property type="entry name" value="PreATP-grasp domain"/>
    <property type="match status" value="1"/>
</dbReference>
<protein>
    <submittedName>
        <fullName evidence="8">Glutathionylspermidine synthase family protein</fullName>
    </submittedName>
</protein>
<evidence type="ECO:0000256" key="5">
    <source>
        <dbReference type="ARBA" id="ARBA00022842"/>
    </source>
</evidence>
<feature type="region of interest" description="Disordered" evidence="6">
    <location>
        <begin position="27"/>
        <end position="50"/>
    </location>
</feature>
<keyword evidence="5" id="KW-0460">Magnesium</keyword>
<evidence type="ECO:0000256" key="4">
    <source>
        <dbReference type="ARBA" id="ARBA00022840"/>
    </source>
</evidence>
<dbReference type="Pfam" id="PF03738">
    <property type="entry name" value="GSP_synth"/>
    <property type="match status" value="1"/>
</dbReference>
<dbReference type="SUPFAM" id="SSF56059">
    <property type="entry name" value="Glutathione synthetase ATP-binding domain-like"/>
    <property type="match status" value="1"/>
</dbReference>
<dbReference type="RefSeq" id="WP_380082318.1">
    <property type="nucleotide sequence ID" value="NZ_JBHSWD010000001.1"/>
</dbReference>
<organism evidence="8 9">
    <name type="scientific">Deinococcus lacus</name>
    <dbReference type="NCBI Taxonomy" id="392561"/>
    <lineage>
        <taxon>Bacteria</taxon>
        <taxon>Thermotogati</taxon>
        <taxon>Deinococcota</taxon>
        <taxon>Deinococci</taxon>
        <taxon>Deinococcales</taxon>
        <taxon>Deinococcaceae</taxon>
        <taxon>Deinococcus</taxon>
    </lineage>
</organism>
<keyword evidence="1" id="KW-0436">Ligase</keyword>
<evidence type="ECO:0000313" key="8">
    <source>
        <dbReference type="EMBL" id="MFC6591317.1"/>
    </source>
</evidence>
<feature type="domain" description="Glutathionylspermidine synthase pre-ATP-grasp-like" evidence="7">
    <location>
        <begin position="12"/>
        <end position="412"/>
    </location>
</feature>
<keyword evidence="2" id="KW-0479">Metal-binding</keyword>
<evidence type="ECO:0000256" key="6">
    <source>
        <dbReference type="SAM" id="MobiDB-lite"/>
    </source>
</evidence>
<reference evidence="9" key="1">
    <citation type="journal article" date="2019" name="Int. J. Syst. Evol. Microbiol.">
        <title>The Global Catalogue of Microorganisms (GCM) 10K type strain sequencing project: providing services to taxonomists for standard genome sequencing and annotation.</title>
        <authorList>
            <consortium name="The Broad Institute Genomics Platform"/>
            <consortium name="The Broad Institute Genome Sequencing Center for Infectious Disease"/>
            <person name="Wu L."/>
            <person name="Ma J."/>
        </authorList>
    </citation>
    <scope>NUCLEOTIDE SEQUENCE [LARGE SCALE GENOMIC DNA]</scope>
    <source>
        <strain evidence="9">CGMCC 1.15772</strain>
    </source>
</reference>
<evidence type="ECO:0000313" key="9">
    <source>
        <dbReference type="Proteomes" id="UP001596297"/>
    </source>
</evidence>
<keyword evidence="4" id="KW-0067">ATP-binding</keyword>
<evidence type="ECO:0000256" key="1">
    <source>
        <dbReference type="ARBA" id="ARBA00022598"/>
    </source>
</evidence>
<dbReference type="Proteomes" id="UP001596297">
    <property type="component" value="Unassembled WGS sequence"/>
</dbReference>
<gene>
    <name evidence="8" type="ORF">ACFP81_04330</name>
</gene>
<comment type="caution">
    <text evidence="8">The sequence shown here is derived from an EMBL/GenBank/DDBJ whole genome shotgun (WGS) entry which is preliminary data.</text>
</comment>
<keyword evidence="3" id="KW-0547">Nucleotide-binding</keyword>
<feature type="compositionally biased region" description="Low complexity" evidence="6">
    <location>
        <begin position="30"/>
        <end position="45"/>
    </location>
</feature>
<proteinExistence type="predicted"/>
<dbReference type="InterPro" id="IPR005494">
    <property type="entry name" value="GSPS_pre-ATP-grasp-like_dom"/>
</dbReference>
<dbReference type="InterPro" id="IPR016185">
    <property type="entry name" value="PreATP-grasp_dom_sf"/>
</dbReference>
<name>A0ABW1YDJ9_9DEIO</name>
<evidence type="ECO:0000256" key="2">
    <source>
        <dbReference type="ARBA" id="ARBA00022723"/>
    </source>
</evidence>
<dbReference type="EMBL" id="JBHSWD010000001">
    <property type="protein sequence ID" value="MFC6591317.1"/>
    <property type="molecule type" value="Genomic_DNA"/>
</dbReference>
<dbReference type="Gene3D" id="3.30.1490.330">
    <property type="match status" value="1"/>
</dbReference>
<evidence type="ECO:0000259" key="7">
    <source>
        <dbReference type="Pfam" id="PF03738"/>
    </source>
</evidence>
<accession>A0ABW1YDJ9</accession>
<sequence length="414" mass="45371">MERRTLAPRPHWRQRLEAVGMLWHDAGPEAATSDAGGASQAGGDAPVPQAGEDAPVLYWAEDAAYVFSAAEQQALEQDAQAITDMVLAATEEAISGGHLAALGIPDFLEAAVRESWERDDPSVYLRLDLAYQPGGPPRLLEVNGQTPTSLLEAAVCQWQWLEDRLERGEMGGEIAPNAGQWNTIHEALGEQWAHLRAARGVQEVCFSAAWNEEDIATVTYHRELANAAGLRTAFIHLDDLGLSRESDYLLDLWPRPIEHLMWLWPFEFAWDAAAGEQLAATHTRFIEPLWKAVTSSKGLLALLHQLYPDDPRILPASLTPGTLPGPTVQKPLYSREGQNVRLPGQPATPGDYGGYPLIEQAYAELPTFFAPDGPRYPVLGVWAAGDEVCGLGIREGRGRVTDNRASFVPHWIEG</sequence>